<reference evidence="1" key="1">
    <citation type="submission" date="2014-05" db="EMBL/GenBank/DDBJ databases">
        <authorList>
            <person name="Chronopoulou M."/>
        </authorList>
    </citation>
    <scope>NUCLEOTIDE SEQUENCE</scope>
    <source>
        <tissue evidence="1">Whole organism</tissue>
    </source>
</reference>
<organism evidence="1">
    <name type="scientific">Lepeophtheirus salmonis</name>
    <name type="common">Salmon louse</name>
    <name type="synonym">Caligus salmonis</name>
    <dbReference type="NCBI Taxonomy" id="72036"/>
    <lineage>
        <taxon>Eukaryota</taxon>
        <taxon>Metazoa</taxon>
        <taxon>Ecdysozoa</taxon>
        <taxon>Arthropoda</taxon>
        <taxon>Crustacea</taxon>
        <taxon>Multicrustacea</taxon>
        <taxon>Hexanauplia</taxon>
        <taxon>Copepoda</taxon>
        <taxon>Siphonostomatoida</taxon>
        <taxon>Caligidae</taxon>
        <taxon>Lepeophtheirus</taxon>
    </lineage>
</organism>
<protein>
    <submittedName>
        <fullName evidence="1">Uncharacterized protein</fullName>
    </submittedName>
</protein>
<dbReference type="AlphaFoldDB" id="A0A0K2SWZ8"/>
<dbReference type="EMBL" id="HACA01000501">
    <property type="protein sequence ID" value="CDW17862.1"/>
    <property type="molecule type" value="Transcribed_RNA"/>
</dbReference>
<name>A0A0K2SWZ8_LEPSM</name>
<sequence length="19" mass="2485">MNTKCIKKIRNTFRWMNHY</sequence>
<evidence type="ECO:0000313" key="1">
    <source>
        <dbReference type="EMBL" id="CDW17862.1"/>
    </source>
</evidence>
<accession>A0A0K2SWZ8</accession>
<proteinExistence type="predicted"/>